<accession>A0AAD9XXH0</accession>
<name>A0AAD9XXH0_COLKA</name>
<keyword evidence="1" id="KW-0175">Coiled coil</keyword>
<evidence type="ECO:0000256" key="2">
    <source>
        <dbReference type="SAM" id="MobiDB-lite"/>
    </source>
</evidence>
<feature type="compositionally biased region" description="Basic and acidic residues" evidence="2">
    <location>
        <begin position="531"/>
        <end position="560"/>
    </location>
</feature>
<protein>
    <submittedName>
        <fullName evidence="3">Uncharacterized protein</fullName>
    </submittedName>
</protein>
<comment type="caution">
    <text evidence="3">The sequence shown here is derived from an EMBL/GenBank/DDBJ whole genome shotgun (WGS) entry which is preliminary data.</text>
</comment>
<proteinExistence type="predicted"/>
<organism evidence="3 4">
    <name type="scientific">Colletotrichum kahawae</name>
    <name type="common">Coffee berry disease fungus</name>
    <dbReference type="NCBI Taxonomy" id="34407"/>
    <lineage>
        <taxon>Eukaryota</taxon>
        <taxon>Fungi</taxon>
        <taxon>Dikarya</taxon>
        <taxon>Ascomycota</taxon>
        <taxon>Pezizomycotina</taxon>
        <taxon>Sordariomycetes</taxon>
        <taxon>Hypocreomycetidae</taxon>
        <taxon>Glomerellales</taxon>
        <taxon>Glomerellaceae</taxon>
        <taxon>Colletotrichum</taxon>
        <taxon>Colletotrichum gloeosporioides species complex</taxon>
    </lineage>
</organism>
<feature type="region of interest" description="Disordered" evidence="2">
    <location>
        <begin position="490"/>
        <end position="566"/>
    </location>
</feature>
<evidence type="ECO:0000256" key="1">
    <source>
        <dbReference type="SAM" id="Coils"/>
    </source>
</evidence>
<feature type="coiled-coil region" evidence="1">
    <location>
        <begin position="283"/>
        <end position="345"/>
    </location>
</feature>
<evidence type="ECO:0000313" key="3">
    <source>
        <dbReference type="EMBL" id="KAK2729220.1"/>
    </source>
</evidence>
<keyword evidence="4" id="KW-1185">Reference proteome</keyword>
<gene>
    <name evidence="3" type="ORF">CKAH01_10427</name>
</gene>
<sequence>MDDENPHDPEIALQQLTALESIPVDSRPTVLKRVTGVVRIHLNALIKSQNILARNRLALEADKRKLAEDTSLVCKVIHDTIVAQHEGVIEKLANPMVKANEQLTKCLDLQNDIATAIGCVPSTHSITKIDKKVNDIASTADTMKTAVNDVSSAKSVAKIDKKVDTLTTKLGELQLTESVTAMSEKVDSAVSTFNTATSALENVKPALDNVNKRFEAIDKAKKSEESSTMGKFDSFQKFLEAFAKDYRQFQEKSEKTATSRYNAIVATAPAIEGTVVPWSQVIAMELKKDNELLKSEYRNLNDKNNQLRQERERVVTELSGSTSNETRLRKENNALKEKFEKANDSLLATLDVYQKVQQKLLDLEKPKKDTTDEQIQGISVQVSQMVEMATDRVKHLESKVEDLTARLEAARDDRMAFQLEAESSKNRLRDYRQDEAIYKSNVKTLKTYADDLKDELKEARLAQAEAAEERKKMSEARENEAARVAQLQKDVQAAKDTAHSHKTESDRLTRELKTTKTRLQDAHNTSQVTHTKLEEWQNKLHEANEQLKEMQSKLGEEQQKLQEATADLDQKRAMLLELE</sequence>
<dbReference type="AlphaFoldDB" id="A0AAD9XXH0"/>
<evidence type="ECO:0000313" key="4">
    <source>
        <dbReference type="Proteomes" id="UP001281614"/>
    </source>
</evidence>
<reference evidence="3" key="1">
    <citation type="submission" date="2023-02" db="EMBL/GenBank/DDBJ databases">
        <title>Colletotrichum kahawae CIFC_Que2 genome sequencing and assembly.</title>
        <authorList>
            <person name="Baroncelli R."/>
        </authorList>
    </citation>
    <scope>NUCLEOTIDE SEQUENCE</scope>
    <source>
        <strain evidence="3">CIFC_Que2</strain>
    </source>
</reference>
<dbReference type="EMBL" id="VYYT01000821">
    <property type="protein sequence ID" value="KAK2729220.1"/>
    <property type="molecule type" value="Genomic_DNA"/>
</dbReference>
<feature type="compositionally biased region" description="Basic and acidic residues" evidence="2">
    <location>
        <begin position="492"/>
        <end position="521"/>
    </location>
</feature>
<dbReference type="Proteomes" id="UP001281614">
    <property type="component" value="Unassembled WGS sequence"/>
</dbReference>